<evidence type="ECO:0000256" key="1">
    <source>
        <dbReference type="SAM" id="Coils"/>
    </source>
</evidence>
<evidence type="ECO:0000313" key="3">
    <source>
        <dbReference type="EMBL" id="QJW83393.1"/>
    </source>
</evidence>
<proteinExistence type="predicted"/>
<dbReference type="EMBL" id="CP053418">
    <property type="protein sequence ID" value="QJW83393.1"/>
    <property type="molecule type" value="Genomic_DNA"/>
</dbReference>
<reference evidence="3 4" key="2">
    <citation type="submission" date="2020-05" db="EMBL/GenBank/DDBJ databases">
        <authorList>
            <person name="Khan S.A."/>
            <person name="Jeon C.O."/>
            <person name="Chun B.H."/>
        </authorList>
    </citation>
    <scope>NUCLEOTIDE SEQUENCE [LARGE SCALE GENOMIC DNA]</scope>
    <source>
        <strain evidence="3 4">H242</strain>
    </source>
</reference>
<evidence type="ECO:0008006" key="5">
    <source>
        <dbReference type="Google" id="ProtNLM"/>
    </source>
</evidence>
<keyword evidence="1" id="KW-0175">Coiled coil</keyword>
<reference evidence="3 4" key="1">
    <citation type="submission" date="2020-05" db="EMBL/GenBank/DDBJ databases">
        <title>Ramlibacter rhizophilus sp. nov., isolated from rhizosphere soil of national flower Mugunghwa from South Korea.</title>
        <authorList>
            <person name="Zheng-Fei Y."/>
            <person name="Huan T."/>
        </authorList>
    </citation>
    <scope>NUCLEOTIDE SEQUENCE [LARGE SCALE GENOMIC DNA]</scope>
    <source>
        <strain evidence="3 4">H242</strain>
    </source>
</reference>
<dbReference type="SUPFAM" id="SSF46565">
    <property type="entry name" value="Chaperone J-domain"/>
    <property type="match status" value="1"/>
</dbReference>
<feature type="coiled-coil region" evidence="1">
    <location>
        <begin position="21"/>
        <end position="48"/>
    </location>
</feature>
<feature type="region of interest" description="Disordered" evidence="2">
    <location>
        <begin position="111"/>
        <end position="167"/>
    </location>
</feature>
<evidence type="ECO:0000256" key="2">
    <source>
        <dbReference type="SAM" id="MobiDB-lite"/>
    </source>
</evidence>
<feature type="compositionally biased region" description="Low complexity" evidence="2">
    <location>
        <begin position="132"/>
        <end position="142"/>
    </location>
</feature>
<protein>
    <recommendedName>
        <fullName evidence="5">Molecular chaperone DnaJ</fullName>
    </recommendedName>
</protein>
<feature type="compositionally biased region" description="Low complexity" evidence="2">
    <location>
        <begin position="111"/>
        <end position="120"/>
    </location>
</feature>
<accession>A0ABX6P248</accession>
<feature type="compositionally biased region" description="Basic residues" evidence="2">
    <location>
        <begin position="145"/>
        <end position="156"/>
    </location>
</feature>
<keyword evidence="4" id="KW-1185">Reference proteome</keyword>
<evidence type="ECO:0000313" key="4">
    <source>
        <dbReference type="Proteomes" id="UP000500826"/>
    </source>
</evidence>
<organism evidence="3 4">
    <name type="scientific">Ramlibacter terrae</name>
    <dbReference type="NCBI Taxonomy" id="2732511"/>
    <lineage>
        <taxon>Bacteria</taxon>
        <taxon>Pseudomonadati</taxon>
        <taxon>Pseudomonadota</taxon>
        <taxon>Betaproteobacteria</taxon>
        <taxon>Burkholderiales</taxon>
        <taxon>Comamonadaceae</taxon>
        <taxon>Ramlibacter</taxon>
    </lineage>
</organism>
<dbReference type="Proteomes" id="UP000500826">
    <property type="component" value="Chromosome"/>
</dbReference>
<dbReference type="InterPro" id="IPR036869">
    <property type="entry name" value="J_dom_sf"/>
</dbReference>
<gene>
    <name evidence="3" type="ORF">HK414_01895</name>
</gene>
<feature type="compositionally biased region" description="Acidic residues" evidence="2">
    <location>
        <begin position="121"/>
        <end position="131"/>
    </location>
</feature>
<feature type="coiled-coil region" evidence="1">
    <location>
        <begin position="231"/>
        <end position="304"/>
    </location>
</feature>
<sequence>MQPTIHPDAAGGTLTPQQERFNELVREVAQWRAALAQWQQNVDGYERATEPLRRQLHAAFRQWAFALDTASLQPAFSRTERAQLDEMLRDTAAALLQARDDDAEIAALPARHPATPAPAEEAPDEEVDWEAAADAAAAQREAAAARRRAERARQRRSKEAQQASQSVRDVYRRLASALHPDREADAALRERKTAWMQQANQAYADGNLLALLELQLQAEQVNTSGPAAADERRLRHYIAVLQEQLAELQAETRRIEADFRADTGLPPGAGLQPRKAERVASAEAQRLREELLLLQRQVRLLDDVEAAKDWLRALRRMPRVS</sequence>
<name>A0ABX6P248_9BURK</name>